<sequence>MFGSSTFQETINISHQTINPNFAFSPLINMNQDHCHNMYQDFDTSFIDQLINDSEEYSNSNNSFNTSLYSQNPFMQQEISTSTYSGSCSSASSFDATPTNIHMNENSSKGIEKEKKAEKHAIAFRTKTELEILDDGYKWRKYGKKKVKSNTNPRNYYKCSSGCCKVKKKVERDGNDSSYLITTYEGKHNHESPFIIYCQEKSTVSFHNDQWSLQLADSLW</sequence>
<dbReference type="FunFam" id="2.20.25.80:FF:000003">
    <property type="entry name" value="WRKY transcription factor 57"/>
    <property type="match status" value="1"/>
</dbReference>
<dbReference type="RefSeq" id="XP_016464274.1">
    <property type="nucleotide sequence ID" value="XM_016608788.1"/>
</dbReference>
<dbReference type="PANTHER" id="PTHR31221:SF164">
    <property type="entry name" value="WRKY TRANSCRIPTION FACTOR 51 ISOFORM X1-RELATED"/>
    <property type="match status" value="1"/>
</dbReference>
<evidence type="ECO:0000313" key="11">
    <source>
        <dbReference type="RefSeq" id="XP_016464274.1"/>
    </source>
</evidence>
<dbReference type="GO" id="GO:0003700">
    <property type="term" value="F:DNA-binding transcription factor activity"/>
    <property type="evidence" value="ECO:0000318"/>
    <property type="project" value="GO_Central"/>
</dbReference>
<dbReference type="GO" id="GO:0005634">
    <property type="term" value="C:nucleus"/>
    <property type="evidence" value="ECO:0000318"/>
    <property type="project" value="GO_Central"/>
</dbReference>
<keyword evidence="4" id="KW-0804">Transcription</keyword>
<reference evidence="7 10" key="2">
    <citation type="journal article" date="2008" name="Plant Physiol.">
        <title>A Novel WRKY transcription factor is required for induction of PR-1a gene expression by salicylic acid and bacterial elicitors.</title>
        <authorList>
            <person name="van Verk M.C."/>
            <person name="Pappaioannou D."/>
            <person name="Neeleman L."/>
            <person name="Bol J.F."/>
            <person name="Linthorst H.J."/>
        </authorList>
    </citation>
    <scope>NUCLEOTIDE SEQUENCE</scope>
    <source>
        <tissue evidence="7">Leaf</tissue>
    </source>
</reference>
<dbReference type="GeneID" id="107787246"/>
<evidence type="ECO:0000313" key="7">
    <source>
        <dbReference type="EMBL" id="ABE77148.1"/>
    </source>
</evidence>
<dbReference type="EMBL" id="DQ460475">
    <property type="protein sequence ID" value="ABE77148.1"/>
    <property type="molecule type" value="mRNA"/>
</dbReference>
<evidence type="ECO:0000256" key="5">
    <source>
        <dbReference type="ARBA" id="ARBA00023242"/>
    </source>
</evidence>
<dbReference type="RefSeq" id="NP_001312362.1">
    <property type="nucleotide sequence ID" value="NM_001325433.1"/>
</dbReference>
<dbReference type="InterPro" id="IPR044810">
    <property type="entry name" value="WRKY_plant"/>
</dbReference>
<dbReference type="Gene3D" id="2.20.25.80">
    <property type="entry name" value="WRKY domain"/>
    <property type="match status" value="1"/>
</dbReference>
<evidence type="ECO:0000313" key="8">
    <source>
        <dbReference type="Proteomes" id="UP000084051"/>
    </source>
</evidence>
<accession>Q1KRL7</accession>
<name>Q1KRL7_TOBAC</name>
<proteinExistence type="evidence at transcript level"/>
<dbReference type="InterPro" id="IPR003657">
    <property type="entry name" value="WRKY_dom"/>
</dbReference>
<reference evidence="7" key="1">
    <citation type="submission" date="2006-03" db="EMBL/GenBank/DDBJ databases">
        <authorList>
            <person name="Linthorst H.J.M."/>
            <person name="Pappaioannou D."/>
        </authorList>
    </citation>
    <scope>NUCLEOTIDE SEQUENCE</scope>
    <source>
        <tissue evidence="7">Leaf</tissue>
    </source>
</reference>
<dbReference type="STRING" id="4097.Q1KRL7"/>
<evidence type="ECO:0000256" key="2">
    <source>
        <dbReference type="ARBA" id="ARBA00023015"/>
    </source>
</evidence>
<dbReference type="Pfam" id="PF03106">
    <property type="entry name" value="WRKY"/>
    <property type="match status" value="1"/>
</dbReference>
<dbReference type="SMR" id="Q1KRL7"/>
<evidence type="ECO:0000313" key="9">
    <source>
        <dbReference type="Proteomes" id="UP000790787"/>
    </source>
</evidence>
<keyword evidence="9" id="KW-1185">Reference proteome</keyword>
<feature type="domain" description="WRKY" evidence="6">
    <location>
        <begin position="128"/>
        <end position="193"/>
    </location>
</feature>
<dbReference type="KEGG" id="nta:107787246"/>
<evidence type="ECO:0000256" key="1">
    <source>
        <dbReference type="ARBA" id="ARBA00004123"/>
    </source>
</evidence>
<dbReference type="GO" id="GO:0009867">
    <property type="term" value="P:jasmonic acid mediated signaling pathway"/>
    <property type="evidence" value="ECO:0000318"/>
    <property type="project" value="GO_Central"/>
</dbReference>
<dbReference type="GO" id="GO:0000976">
    <property type="term" value="F:transcription cis-regulatory region binding"/>
    <property type="evidence" value="ECO:0000318"/>
    <property type="project" value="GO_Central"/>
</dbReference>
<comment type="subcellular location">
    <subcellularLocation>
        <location evidence="1">Nucleus</location>
    </subcellularLocation>
</comment>
<evidence type="ECO:0000256" key="3">
    <source>
        <dbReference type="ARBA" id="ARBA00023125"/>
    </source>
</evidence>
<keyword evidence="3" id="KW-0238">DNA-binding</keyword>
<keyword evidence="5" id="KW-0539">Nucleus</keyword>
<dbReference type="AlphaFoldDB" id="Q1KRL7"/>
<reference evidence="8" key="3">
    <citation type="journal article" date="2014" name="Nat. Commun.">
        <title>The tobacco genome sequence and its comparison with those of tomato and potato.</title>
        <authorList>
            <person name="Sierro N."/>
            <person name="Battey J.N."/>
            <person name="Ouadi S."/>
            <person name="Bakaher N."/>
            <person name="Bovet L."/>
            <person name="Willig A."/>
            <person name="Goepfert S."/>
            <person name="Peitsch M.C."/>
            <person name="Ivanov N.V."/>
        </authorList>
    </citation>
    <scope>NUCLEOTIDE SEQUENCE [LARGE SCALE GENOMIC DNA]</scope>
    <source>
        <strain evidence="8">cv. TN90</strain>
    </source>
</reference>
<evidence type="ECO:0000259" key="6">
    <source>
        <dbReference type="PROSITE" id="PS50811"/>
    </source>
</evidence>
<keyword evidence="2" id="KW-0805">Transcription regulation</keyword>
<dbReference type="PROSITE" id="PS50811">
    <property type="entry name" value="WRKY"/>
    <property type="match status" value="1"/>
</dbReference>
<evidence type="ECO:0000256" key="4">
    <source>
        <dbReference type="ARBA" id="ARBA00023163"/>
    </source>
</evidence>
<protein>
    <submittedName>
        <fullName evidence="10 11">Probable WRKY transcription factor 51</fullName>
    </submittedName>
    <submittedName>
        <fullName evidence="7">Putative WRKY transcription factor</fullName>
    </submittedName>
</protein>
<dbReference type="GO" id="GO:0006355">
    <property type="term" value="P:regulation of DNA-templated transcription"/>
    <property type="evidence" value="ECO:0000318"/>
    <property type="project" value="GO_Central"/>
</dbReference>
<dbReference type="Proteomes" id="UP000790787">
    <property type="component" value="Chromosome 12"/>
</dbReference>
<dbReference type="OrthoDB" id="1296148at2759"/>
<dbReference type="PANTHER" id="PTHR31221">
    <property type="entry name" value="WRKY TRANSCRIPTION FACTOR PROTEIN 1-RELATED"/>
    <property type="match status" value="1"/>
</dbReference>
<dbReference type="SUPFAM" id="SSF118290">
    <property type="entry name" value="WRKY DNA-binding domain"/>
    <property type="match status" value="1"/>
</dbReference>
<organism evidence="7">
    <name type="scientific">Nicotiana tabacum</name>
    <name type="common">Common tobacco</name>
    <dbReference type="NCBI Taxonomy" id="4097"/>
    <lineage>
        <taxon>Eukaryota</taxon>
        <taxon>Viridiplantae</taxon>
        <taxon>Streptophyta</taxon>
        <taxon>Embryophyta</taxon>
        <taxon>Tracheophyta</taxon>
        <taxon>Spermatophyta</taxon>
        <taxon>Magnoliopsida</taxon>
        <taxon>eudicotyledons</taxon>
        <taxon>Gunneridae</taxon>
        <taxon>Pentapetalae</taxon>
        <taxon>asterids</taxon>
        <taxon>lamiids</taxon>
        <taxon>Solanales</taxon>
        <taxon>Solanaceae</taxon>
        <taxon>Nicotianoideae</taxon>
        <taxon>Nicotianeae</taxon>
        <taxon>Nicotiana</taxon>
    </lineage>
</organism>
<gene>
    <name evidence="7 10" type="primary">WRKY12</name>
    <name evidence="10 11" type="synonym">LOC107787246</name>
</gene>
<dbReference type="InterPro" id="IPR036576">
    <property type="entry name" value="WRKY_dom_sf"/>
</dbReference>
<reference evidence="11" key="4">
    <citation type="submission" date="2017-02" db="UniProtKB">
        <authorList>
            <consortium name="RefSeq"/>
        </authorList>
    </citation>
    <scope>IDENTIFICATION</scope>
</reference>
<dbReference type="PaxDb" id="4097-Q1KRL7"/>
<dbReference type="SMART" id="SM00774">
    <property type="entry name" value="WRKY"/>
    <property type="match status" value="1"/>
</dbReference>
<evidence type="ECO:0000313" key="10">
    <source>
        <dbReference type="RefSeq" id="NP_001312362.1"/>
    </source>
</evidence>